<dbReference type="InterPro" id="IPR000504">
    <property type="entry name" value="RRM_dom"/>
</dbReference>
<organism evidence="4 5">
    <name type="scientific">Ensete ventricosum</name>
    <name type="common">Abyssinian banana</name>
    <name type="synonym">Musa ensete</name>
    <dbReference type="NCBI Taxonomy" id="4639"/>
    <lineage>
        <taxon>Eukaryota</taxon>
        <taxon>Viridiplantae</taxon>
        <taxon>Streptophyta</taxon>
        <taxon>Embryophyta</taxon>
        <taxon>Tracheophyta</taxon>
        <taxon>Spermatophyta</taxon>
        <taxon>Magnoliopsida</taxon>
        <taxon>Liliopsida</taxon>
        <taxon>Zingiberales</taxon>
        <taxon>Musaceae</taxon>
        <taxon>Ensete</taxon>
    </lineage>
</organism>
<name>A0AAV8R2T3_ENSVE</name>
<dbReference type="Proteomes" id="UP001222027">
    <property type="component" value="Unassembled WGS sequence"/>
</dbReference>
<feature type="domain" description="RRM" evidence="3">
    <location>
        <begin position="104"/>
        <end position="179"/>
    </location>
</feature>
<dbReference type="SMART" id="SM00360">
    <property type="entry name" value="RRM"/>
    <property type="match status" value="2"/>
</dbReference>
<dbReference type="EMBL" id="JAQQAF010000004">
    <property type="protein sequence ID" value="KAJ8492509.1"/>
    <property type="molecule type" value="Genomic_DNA"/>
</dbReference>
<comment type="caution">
    <text evidence="4">The sequence shown here is derived from an EMBL/GenBank/DDBJ whole genome shotgun (WGS) entry which is preliminary data.</text>
</comment>
<dbReference type="AlphaFoldDB" id="A0AAV8R2T3"/>
<evidence type="ECO:0000313" key="4">
    <source>
        <dbReference type="EMBL" id="KAJ8492509.1"/>
    </source>
</evidence>
<dbReference type="InterPro" id="IPR012677">
    <property type="entry name" value="Nucleotide-bd_a/b_plait_sf"/>
</dbReference>
<dbReference type="GO" id="GO:0003723">
    <property type="term" value="F:RNA binding"/>
    <property type="evidence" value="ECO:0007669"/>
    <property type="project" value="UniProtKB-UniRule"/>
</dbReference>
<feature type="region of interest" description="Disordered" evidence="2">
    <location>
        <begin position="1"/>
        <end position="30"/>
    </location>
</feature>
<dbReference type="PROSITE" id="PS50102">
    <property type="entry name" value="RRM"/>
    <property type="match status" value="2"/>
</dbReference>
<feature type="domain" description="RRM" evidence="3">
    <location>
        <begin position="201"/>
        <end position="277"/>
    </location>
</feature>
<evidence type="ECO:0000313" key="5">
    <source>
        <dbReference type="Proteomes" id="UP001222027"/>
    </source>
</evidence>
<dbReference type="InterPro" id="IPR035979">
    <property type="entry name" value="RBD_domain_sf"/>
</dbReference>
<dbReference type="Pfam" id="PF00076">
    <property type="entry name" value="RRM_1"/>
    <property type="match status" value="2"/>
</dbReference>
<reference evidence="4 5" key="1">
    <citation type="submission" date="2022-12" db="EMBL/GenBank/DDBJ databases">
        <title>Chromosome-scale assembly of the Ensete ventricosum genome.</title>
        <authorList>
            <person name="Dussert Y."/>
            <person name="Stocks J."/>
            <person name="Wendawek A."/>
            <person name="Woldeyes F."/>
            <person name="Nichols R.A."/>
            <person name="Borrell J.S."/>
        </authorList>
    </citation>
    <scope>NUCLEOTIDE SEQUENCE [LARGE SCALE GENOMIC DNA]</scope>
    <source>
        <strain evidence="5">cv. Maze</strain>
        <tissue evidence="4">Seeds</tissue>
    </source>
</reference>
<dbReference type="SUPFAM" id="SSF54928">
    <property type="entry name" value="RNA-binding domain, RBD"/>
    <property type="match status" value="2"/>
</dbReference>
<keyword evidence="1" id="KW-0694">RNA-binding</keyword>
<evidence type="ECO:0000256" key="1">
    <source>
        <dbReference type="PROSITE-ProRule" id="PRU00176"/>
    </source>
</evidence>
<proteinExistence type="predicted"/>
<dbReference type="PANTHER" id="PTHR32343">
    <property type="entry name" value="SERINE/ARGININE-RICH SPLICING FACTOR"/>
    <property type="match status" value="1"/>
</dbReference>
<feature type="compositionally biased region" description="Polar residues" evidence="2">
    <location>
        <begin position="1"/>
        <end position="15"/>
    </location>
</feature>
<dbReference type="PANTHER" id="PTHR32343:SF22">
    <property type="entry name" value="LD29830P"/>
    <property type="match status" value="1"/>
</dbReference>
<protein>
    <recommendedName>
        <fullName evidence="3">RRM domain-containing protein</fullName>
    </recommendedName>
</protein>
<evidence type="ECO:0000256" key="2">
    <source>
        <dbReference type="SAM" id="MobiDB-lite"/>
    </source>
</evidence>
<accession>A0AAV8R2T3</accession>
<keyword evidence="5" id="KW-1185">Reference proteome</keyword>
<sequence>MTTIDMVESVNSSVEQPGGSPLPLASPPESNLEIEGEVEVEVEVEGEGEAEAEAGVEQPREVVFRRLAKKGCAIVSILLVGTMQKRNIEAAEKRISLRPDAIQRTIFVSNIGRDVTEELIAIFLGRCGRVIDCRICGDPHSALRFALVEFDNEYGAIVALNFDGTILGYHPLAISLSKTAITPVNPSYLPQSAPERARCIRTVYVNNIDSQVTPAEITDLFVTYCGEVSRLKLLKDRANSSNMAFVEFVSVESANKALSSSGMVLRDSPIRVSPSKTPIWR</sequence>
<gene>
    <name evidence="4" type="ORF">OPV22_014230</name>
</gene>
<dbReference type="Gene3D" id="3.30.70.330">
    <property type="match status" value="2"/>
</dbReference>
<evidence type="ECO:0000259" key="3">
    <source>
        <dbReference type="PROSITE" id="PS50102"/>
    </source>
</evidence>